<evidence type="ECO:0000313" key="2">
    <source>
        <dbReference type="EMBL" id="NDO67361.1"/>
    </source>
</evidence>
<protein>
    <recommendedName>
        <fullName evidence="1">BIG2 domain-containing protein</fullName>
    </recommendedName>
</protein>
<accession>A0A9X5H5R6</accession>
<dbReference type="InterPro" id="IPR003343">
    <property type="entry name" value="Big_2"/>
</dbReference>
<reference evidence="2 3" key="1">
    <citation type="submission" date="2019-07" db="EMBL/GenBank/DDBJ databases">
        <title>Draft genome sequences of 15 bacterial species constituting the stable defined intestinal microbiota of the GM15 gnotobiotic mouse model.</title>
        <authorList>
            <person name="Elie C."/>
            <person name="Mathieu A."/>
            <person name="Saliou A."/>
            <person name="Darnaud M."/>
            <person name="Leulier F."/>
            <person name="Tamellini A."/>
        </authorList>
    </citation>
    <scope>NUCLEOTIDE SEQUENCE [LARGE SCALE GENOMIC DNA]</scope>
    <source>
        <strain evidence="3">ASF 502</strain>
    </source>
</reference>
<comment type="caution">
    <text evidence="2">The sequence shown here is derived from an EMBL/GenBank/DDBJ whole genome shotgun (WGS) entry which is preliminary data.</text>
</comment>
<dbReference type="InterPro" id="IPR054604">
    <property type="entry name" value="SbsC_Big-like"/>
</dbReference>
<dbReference type="Gene3D" id="2.60.40.1080">
    <property type="match status" value="1"/>
</dbReference>
<dbReference type="Proteomes" id="UP000474104">
    <property type="component" value="Unassembled WGS sequence"/>
</dbReference>
<dbReference type="InterPro" id="IPR008964">
    <property type="entry name" value="Invasin/intimin_cell_adhesion"/>
</dbReference>
<proteinExistence type="predicted"/>
<gene>
    <name evidence="2" type="ORF">FMM80_00875</name>
</gene>
<dbReference type="EMBL" id="VIRB01000012">
    <property type="protein sequence ID" value="NDO67361.1"/>
    <property type="molecule type" value="Genomic_DNA"/>
</dbReference>
<dbReference type="SUPFAM" id="SSF49373">
    <property type="entry name" value="Invasin/intimin cell-adhesion fragments"/>
    <property type="match status" value="1"/>
</dbReference>
<evidence type="ECO:0000313" key="3">
    <source>
        <dbReference type="Proteomes" id="UP000474104"/>
    </source>
</evidence>
<evidence type="ECO:0000259" key="1">
    <source>
        <dbReference type="SMART" id="SM00635"/>
    </source>
</evidence>
<feature type="domain" description="BIG2" evidence="1">
    <location>
        <begin position="248"/>
        <end position="332"/>
    </location>
</feature>
<dbReference type="RefSeq" id="WP_004068601.1">
    <property type="nucleotide sequence ID" value="NZ_VIRB01000012.1"/>
</dbReference>
<dbReference type="OrthoDB" id="2024320at2"/>
<dbReference type="Pfam" id="PF22359">
    <property type="entry name" value="Big-like"/>
    <property type="match status" value="1"/>
</dbReference>
<sequence>MAKNKDFLVSTADAALRYNGVLVCTAKANLNASIEVSMQEQNVNAGKGNKLIYSYKYGREISVTLEAADWKLEFIACQTGSKIAEGLSDVYKIGECVQITNGIGVLPTMPIGDVAIELSNGNIITVTPTDTTIDLKKYGVENEAVNVTYKYSRLAKSITIDAETSPFVYELILDADKHNNKTGKVGTIQIIIPSYQPSGNFTMNLTPDAAASTNIDGKALAVEGDTCADGAGVYAYIKEFNDESTTISVTEIAATPAAINLTAVGDTQEISVVGLKGVMYSPIELENSDCTFTSDAPETATVDETGVVTAVAAGSAKISIAYNGIEDEIDVNVEIE</sequence>
<organism evidence="2 3">
    <name type="scientific">Schaedlerella arabinosiphila</name>
    <dbReference type="NCBI Taxonomy" id="2044587"/>
    <lineage>
        <taxon>Bacteria</taxon>
        <taxon>Bacillati</taxon>
        <taxon>Bacillota</taxon>
        <taxon>Clostridia</taxon>
        <taxon>Lachnospirales</taxon>
        <taxon>Lachnospiraceae</taxon>
        <taxon>Schaedlerella</taxon>
    </lineage>
</organism>
<name>A0A9X5H5R6_9FIRM</name>
<dbReference type="AlphaFoldDB" id="A0A9X5H5R6"/>
<dbReference type="SMART" id="SM00635">
    <property type="entry name" value="BID_2"/>
    <property type="match status" value="1"/>
</dbReference>